<dbReference type="InterPro" id="IPR046529">
    <property type="entry name" value="DUF6594"/>
</dbReference>
<reference evidence="3" key="1">
    <citation type="submission" date="2023-10" db="EMBL/GenBank/DDBJ databases">
        <authorList>
            <person name="Hackl T."/>
        </authorList>
    </citation>
    <scope>NUCLEOTIDE SEQUENCE</scope>
</reference>
<feature type="region of interest" description="Disordered" evidence="1">
    <location>
        <begin position="70"/>
        <end position="89"/>
    </location>
</feature>
<dbReference type="PANTHER" id="PTHR34502">
    <property type="entry name" value="DUF6594 DOMAIN-CONTAINING PROTEIN-RELATED"/>
    <property type="match status" value="1"/>
</dbReference>
<accession>A0AAI8VHX3</accession>
<dbReference type="Pfam" id="PF20237">
    <property type="entry name" value="DUF6594"/>
    <property type="match status" value="1"/>
</dbReference>
<evidence type="ECO:0000259" key="2">
    <source>
        <dbReference type="Pfam" id="PF20237"/>
    </source>
</evidence>
<keyword evidence="4" id="KW-1185">Reference proteome</keyword>
<evidence type="ECO:0000313" key="3">
    <source>
        <dbReference type="EMBL" id="CAJ2505208.1"/>
    </source>
</evidence>
<feature type="domain" description="DUF6594" evidence="2">
    <location>
        <begin position="23"/>
        <end position="153"/>
    </location>
</feature>
<feature type="region of interest" description="Disordered" evidence="1">
    <location>
        <begin position="1"/>
        <end position="20"/>
    </location>
</feature>
<protein>
    <submittedName>
        <fullName evidence="3">Uu.00g126020.m01.CDS01</fullName>
    </submittedName>
</protein>
<organism evidence="3 4">
    <name type="scientific">Anthostomella pinea</name>
    <dbReference type="NCBI Taxonomy" id="933095"/>
    <lineage>
        <taxon>Eukaryota</taxon>
        <taxon>Fungi</taxon>
        <taxon>Dikarya</taxon>
        <taxon>Ascomycota</taxon>
        <taxon>Pezizomycotina</taxon>
        <taxon>Sordariomycetes</taxon>
        <taxon>Xylariomycetidae</taxon>
        <taxon>Xylariales</taxon>
        <taxon>Xylariaceae</taxon>
        <taxon>Anthostomella</taxon>
    </lineage>
</organism>
<sequence>MLEHIELNITGEPPTEPPKPAGYAQWASWMAADPDNEPFIFRKFDELAAVDLLYLQSEMIDIEAELKEMNQEATPRPPDGIRRGHEDVGNPDEALLLQSEVAKLQTPSRRALSAVKQAFRPDGYPIIEGKTSGYLSGEDLVALKSPTKDTLSNY</sequence>
<proteinExistence type="predicted"/>
<evidence type="ECO:0000313" key="4">
    <source>
        <dbReference type="Proteomes" id="UP001295740"/>
    </source>
</evidence>
<evidence type="ECO:0000256" key="1">
    <source>
        <dbReference type="SAM" id="MobiDB-lite"/>
    </source>
</evidence>
<comment type="caution">
    <text evidence="3">The sequence shown here is derived from an EMBL/GenBank/DDBJ whole genome shotgun (WGS) entry which is preliminary data.</text>
</comment>
<dbReference type="PANTHER" id="PTHR34502:SF5">
    <property type="entry name" value="DUF6594 DOMAIN-CONTAINING PROTEIN"/>
    <property type="match status" value="1"/>
</dbReference>
<name>A0AAI8VHX3_9PEZI</name>
<gene>
    <name evidence="3" type="ORF">KHLLAP_LOCUS5676</name>
</gene>
<dbReference type="EMBL" id="CAUWAG010000007">
    <property type="protein sequence ID" value="CAJ2505208.1"/>
    <property type="molecule type" value="Genomic_DNA"/>
</dbReference>
<dbReference type="Proteomes" id="UP001295740">
    <property type="component" value="Unassembled WGS sequence"/>
</dbReference>
<feature type="compositionally biased region" description="Basic and acidic residues" evidence="1">
    <location>
        <begin position="79"/>
        <end position="88"/>
    </location>
</feature>
<dbReference type="AlphaFoldDB" id="A0AAI8VHX3"/>